<dbReference type="AlphaFoldDB" id="A0A2I0KQU8"/>
<accession>A0A2I0KQU8</accession>
<name>A0A2I0KQU8_PUNGR</name>
<feature type="region of interest" description="Disordered" evidence="1">
    <location>
        <begin position="1"/>
        <end position="41"/>
    </location>
</feature>
<sequence>MGAPDQRKVVNKHASKQAESSPNQKDSLVESPSYTDPNVLSSDRMHAPIRVRLGMVHLPGGCVMDTREKESPLLVYDLKIKGQIPAQSETVTPRIYASLDPWDRSSSRACLTTIHVPDPSSLPHRLYSEQGSDSGARPHSALRSRELDLCGGVGPRIRWFGALNPVQCVTYGLGHEPQQINKWKR</sequence>
<evidence type="ECO:0000313" key="2">
    <source>
        <dbReference type="EMBL" id="PKI70874.1"/>
    </source>
</evidence>
<organism evidence="2 3">
    <name type="scientific">Punica granatum</name>
    <name type="common">Pomegranate</name>
    <dbReference type="NCBI Taxonomy" id="22663"/>
    <lineage>
        <taxon>Eukaryota</taxon>
        <taxon>Viridiplantae</taxon>
        <taxon>Streptophyta</taxon>
        <taxon>Embryophyta</taxon>
        <taxon>Tracheophyta</taxon>
        <taxon>Spermatophyta</taxon>
        <taxon>Magnoliopsida</taxon>
        <taxon>eudicotyledons</taxon>
        <taxon>Gunneridae</taxon>
        <taxon>Pentapetalae</taxon>
        <taxon>rosids</taxon>
        <taxon>malvids</taxon>
        <taxon>Myrtales</taxon>
        <taxon>Lythraceae</taxon>
        <taxon>Punica</taxon>
    </lineage>
</organism>
<dbReference type="EMBL" id="PGOL01000426">
    <property type="protein sequence ID" value="PKI70874.1"/>
    <property type="molecule type" value="Genomic_DNA"/>
</dbReference>
<evidence type="ECO:0000256" key="1">
    <source>
        <dbReference type="SAM" id="MobiDB-lite"/>
    </source>
</evidence>
<comment type="caution">
    <text evidence="2">The sequence shown here is derived from an EMBL/GenBank/DDBJ whole genome shotgun (WGS) entry which is preliminary data.</text>
</comment>
<keyword evidence="3" id="KW-1185">Reference proteome</keyword>
<feature type="compositionally biased region" description="Polar residues" evidence="1">
    <location>
        <begin position="17"/>
        <end position="41"/>
    </location>
</feature>
<gene>
    <name evidence="2" type="ORF">CRG98_008765</name>
</gene>
<dbReference type="Proteomes" id="UP000233551">
    <property type="component" value="Unassembled WGS sequence"/>
</dbReference>
<reference evidence="2 3" key="1">
    <citation type="submission" date="2017-11" db="EMBL/GenBank/DDBJ databases">
        <title>De-novo sequencing of pomegranate (Punica granatum L.) genome.</title>
        <authorList>
            <person name="Akparov Z."/>
            <person name="Amiraslanov A."/>
            <person name="Hajiyeva S."/>
            <person name="Abbasov M."/>
            <person name="Kaur K."/>
            <person name="Hamwieh A."/>
            <person name="Solovyev V."/>
            <person name="Salamov A."/>
            <person name="Braich B."/>
            <person name="Kosarev P."/>
            <person name="Mahmoud A."/>
            <person name="Hajiyev E."/>
            <person name="Babayeva S."/>
            <person name="Izzatullayeva V."/>
            <person name="Mammadov A."/>
            <person name="Mammadov A."/>
            <person name="Sharifova S."/>
            <person name="Ojaghi J."/>
            <person name="Eynullazada K."/>
            <person name="Bayramov B."/>
            <person name="Abdulazimova A."/>
            <person name="Shahmuradov I."/>
        </authorList>
    </citation>
    <scope>NUCLEOTIDE SEQUENCE [LARGE SCALE GENOMIC DNA]</scope>
    <source>
        <strain evidence="3">cv. AG2017</strain>
        <tissue evidence="2">Leaf</tissue>
    </source>
</reference>
<evidence type="ECO:0000313" key="3">
    <source>
        <dbReference type="Proteomes" id="UP000233551"/>
    </source>
</evidence>
<proteinExistence type="predicted"/>
<protein>
    <submittedName>
        <fullName evidence="2">Uncharacterized protein</fullName>
    </submittedName>
</protein>